<dbReference type="Pfam" id="PF00072">
    <property type="entry name" value="Response_reg"/>
    <property type="match status" value="1"/>
</dbReference>
<dbReference type="EMBL" id="JACOIK010000007">
    <property type="protein sequence ID" value="MBD1433331.1"/>
    <property type="molecule type" value="Genomic_DNA"/>
</dbReference>
<dbReference type="Gene3D" id="3.40.50.2300">
    <property type="match status" value="1"/>
</dbReference>
<dbReference type="RefSeq" id="WP_190994307.1">
    <property type="nucleotide sequence ID" value="NZ_JACOIK010000007.1"/>
</dbReference>
<dbReference type="Proteomes" id="UP000602759">
    <property type="component" value="Unassembled WGS sequence"/>
</dbReference>
<reference evidence="4 5" key="1">
    <citation type="submission" date="2020-08" db="EMBL/GenBank/DDBJ databases">
        <title>Sphingobacterium sp. DN00404 isolated from aquaculture water.</title>
        <authorList>
            <person name="Zhang M."/>
        </authorList>
    </citation>
    <scope>NUCLEOTIDE SEQUENCE [LARGE SCALE GENOMIC DNA]</scope>
    <source>
        <strain evidence="4 5">DN00404</strain>
    </source>
</reference>
<gene>
    <name evidence="4" type="ORF">H8B06_10870</name>
</gene>
<evidence type="ECO:0000256" key="2">
    <source>
        <dbReference type="PROSITE-ProRule" id="PRU00169"/>
    </source>
</evidence>
<proteinExistence type="predicted"/>
<dbReference type="SUPFAM" id="SSF52172">
    <property type="entry name" value="CheY-like"/>
    <property type="match status" value="1"/>
</dbReference>
<evidence type="ECO:0000256" key="1">
    <source>
        <dbReference type="ARBA" id="ARBA00022553"/>
    </source>
</evidence>
<keyword evidence="1 2" id="KW-0597">Phosphoprotein</keyword>
<evidence type="ECO:0000313" key="5">
    <source>
        <dbReference type="Proteomes" id="UP000602759"/>
    </source>
</evidence>
<feature type="modified residue" description="4-aspartylphosphate" evidence="2">
    <location>
        <position position="54"/>
    </location>
</feature>
<dbReference type="InterPro" id="IPR050595">
    <property type="entry name" value="Bact_response_regulator"/>
</dbReference>
<dbReference type="PANTHER" id="PTHR44591:SF3">
    <property type="entry name" value="RESPONSE REGULATORY DOMAIN-CONTAINING PROTEIN"/>
    <property type="match status" value="1"/>
</dbReference>
<protein>
    <submittedName>
        <fullName evidence="4">Response regulator</fullName>
    </submittedName>
</protein>
<name>A0ABR7YPR7_9SPHI</name>
<sequence length="125" mass="14255">MARKKIFICDDDKGISEMLEMIFEFIDADTIVETNSLNAYERLRHYKPDVLIVDLWMPVISGDLLIQKIRKDRDLSNIFILCISASRDGRTIALDAGADMFLPKPFDMDDILSIVEDALKIESAN</sequence>
<feature type="domain" description="Response regulatory" evidence="3">
    <location>
        <begin position="5"/>
        <end position="119"/>
    </location>
</feature>
<organism evidence="4 5">
    <name type="scientific">Sphingobacterium micropteri</name>
    <dbReference type="NCBI Taxonomy" id="2763501"/>
    <lineage>
        <taxon>Bacteria</taxon>
        <taxon>Pseudomonadati</taxon>
        <taxon>Bacteroidota</taxon>
        <taxon>Sphingobacteriia</taxon>
        <taxon>Sphingobacteriales</taxon>
        <taxon>Sphingobacteriaceae</taxon>
        <taxon>Sphingobacterium</taxon>
    </lineage>
</organism>
<comment type="caution">
    <text evidence="4">The sequence shown here is derived from an EMBL/GenBank/DDBJ whole genome shotgun (WGS) entry which is preliminary data.</text>
</comment>
<accession>A0ABR7YPR7</accession>
<dbReference type="SMART" id="SM00448">
    <property type="entry name" value="REC"/>
    <property type="match status" value="1"/>
</dbReference>
<evidence type="ECO:0000313" key="4">
    <source>
        <dbReference type="EMBL" id="MBD1433331.1"/>
    </source>
</evidence>
<keyword evidence="5" id="KW-1185">Reference proteome</keyword>
<dbReference type="PANTHER" id="PTHR44591">
    <property type="entry name" value="STRESS RESPONSE REGULATOR PROTEIN 1"/>
    <property type="match status" value="1"/>
</dbReference>
<dbReference type="InterPro" id="IPR001789">
    <property type="entry name" value="Sig_transdc_resp-reg_receiver"/>
</dbReference>
<dbReference type="InterPro" id="IPR011006">
    <property type="entry name" value="CheY-like_superfamily"/>
</dbReference>
<dbReference type="PROSITE" id="PS50110">
    <property type="entry name" value="RESPONSE_REGULATORY"/>
    <property type="match status" value="1"/>
</dbReference>
<evidence type="ECO:0000259" key="3">
    <source>
        <dbReference type="PROSITE" id="PS50110"/>
    </source>
</evidence>